<evidence type="ECO:0000313" key="2">
    <source>
        <dbReference type="Proteomes" id="UP000265520"/>
    </source>
</evidence>
<name>A0A392TWE8_9FABA</name>
<dbReference type="Proteomes" id="UP000265520">
    <property type="component" value="Unassembled WGS sequence"/>
</dbReference>
<reference evidence="1 2" key="1">
    <citation type="journal article" date="2018" name="Front. Plant Sci.">
        <title>Red Clover (Trifolium pratense) and Zigzag Clover (T. medium) - A Picture of Genomic Similarities and Differences.</title>
        <authorList>
            <person name="Dluhosova J."/>
            <person name="Istvanek J."/>
            <person name="Nedelnik J."/>
            <person name="Repkova J."/>
        </authorList>
    </citation>
    <scope>NUCLEOTIDE SEQUENCE [LARGE SCALE GENOMIC DNA]</scope>
    <source>
        <strain evidence="2">cv. 10/8</strain>
        <tissue evidence="1">Leaf</tissue>
    </source>
</reference>
<protein>
    <submittedName>
        <fullName evidence="1">Uncharacterized protein</fullName>
    </submittedName>
</protein>
<dbReference type="EMBL" id="LXQA010676085">
    <property type="protein sequence ID" value="MCI65442.1"/>
    <property type="molecule type" value="Genomic_DNA"/>
</dbReference>
<comment type="caution">
    <text evidence="1">The sequence shown here is derived from an EMBL/GenBank/DDBJ whole genome shotgun (WGS) entry which is preliminary data.</text>
</comment>
<evidence type="ECO:0000313" key="1">
    <source>
        <dbReference type="EMBL" id="MCI65442.1"/>
    </source>
</evidence>
<sequence>MNKFSMAAVNLGDNSDVLLEEKSKTVSAKQTVDLSEKEPKNVVEKQYVSVKEKPKT</sequence>
<proteinExistence type="predicted"/>
<feature type="non-terminal residue" evidence="1">
    <location>
        <position position="56"/>
    </location>
</feature>
<organism evidence="1 2">
    <name type="scientific">Trifolium medium</name>
    <dbReference type="NCBI Taxonomy" id="97028"/>
    <lineage>
        <taxon>Eukaryota</taxon>
        <taxon>Viridiplantae</taxon>
        <taxon>Streptophyta</taxon>
        <taxon>Embryophyta</taxon>
        <taxon>Tracheophyta</taxon>
        <taxon>Spermatophyta</taxon>
        <taxon>Magnoliopsida</taxon>
        <taxon>eudicotyledons</taxon>
        <taxon>Gunneridae</taxon>
        <taxon>Pentapetalae</taxon>
        <taxon>rosids</taxon>
        <taxon>fabids</taxon>
        <taxon>Fabales</taxon>
        <taxon>Fabaceae</taxon>
        <taxon>Papilionoideae</taxon>
        <taxon>50 kb inversion clade</taxon>
        <taxon>NPAAA clade</taxon>
        <taxon>Hologalegina</taxon>
        <taxon>IRL clade</taxon>
        <taxon>Trifolieae</taxon>
        <taxon>Trifolium</taxon>
    </lineage>
</organism>
<keyword evidence="2" id="KW-1185">Reference proteome</keyword>
<accession>A0A392TWE8</accession>
<dbReference type="AlphaFoldDB" id="A0A392TWE8"/>